<feature type="domain" description="CPAF-like PDZ" evidence="3">
    <location>
        <begin position="264"/>
        <end position="381"/>
    </location>
</feature>
<dbReference type="STRING" id="1531966.A0A0A1TCH8"/>
<dbReference type="HOGENOM" id="CLU_014251_0_1_1"/>
<gene>
    <name evidence="4" type="ORF">VHEMI10242</name>
</gene>
<dbReference type="PANTHER" id="PTHR37049">
    <property type="entry name" value="PEPTIDASE S41 FAMILY PROTEIN"/>
    <property type="match status" value="1"/>
</dbReference>
<feature type="compositionally biased region" description="Low complexity" evidence="1">
    <location>
        <begin position="123"/>
        <end position="135"/>
    </location>
</feature>
<feature type="chain" id="PRO_5001990104" description="CPAF-like PDZ domain-containing protein" evidence="2">
    <location>
        <begin position="21"/>
        <end position="827"/>
    </location>
</feature>
<keyword evidence="5" id="KW-1185">Reference proteome</keyword>
<accession>A0A0A1TCH8</accession>
<evidence type="ECO:0000313" key="4">
    <source>
        <dbReference type="EMBL" id="CEJ94726.1"/>
    </source>
</evidence>
<evidence type="ECO:0000313" key="5">
    <source>
        <dbReference type="Proteomes" id="UP000039046"/>
    </source>
</evidence>
<feature type="signal peptide" evidence="2">
    <location>
        <begin position="1"/>
        <end position="20"/>
    </location>
</feature>
<dbReference type="InterPro" id="IPR029045">
    <property type="entry name" value="ClpP/crotonase-like_dom_sf"/>
</dbReference>
<dbReference type="PANTHER" id="PTHR37049:SF4">
    <property type="entry name" value="RHODANESE DOMAIN-CONTAINING PROTEIN"/>
    <property type="match status" value="1"/>
</dbReference>
<reference evidence="4 5" key="1">
    <citation type="journal article" date="2015" name="Genome Announc.">
        <title>Draft Genome Sequence and Gene Annotation of the Entomopathogenic Fungus Verticillium hemipterigenum.</title>
        <authorList>
            <person name="Horn F."/>
            <person name="Habel A."/>
            <person name="Scharf D.H."/>
            <person name="Dworschak J."/>
            <person name="Brakhage A.A."/>
            <person name="Guthke R."/>
            <person name="Hertweck C."/>
            <person name="Linde J."/>
        </authorList>
    </citation>
    <scope>NUCLEOTIDE SEQUENCE [LARGE SCALE GENOMIC DNA]</scope>
</reference>
<organism evidence="4 5">
    <name type="scientific">[Torrubiella] hemipterigena</name>
    <dbReference type="NCBI Taxonomy" id="1531966"/>
    <lineage>
        <taxon>Eukaryota</taxon>
        <taxon>Fungi</taxon>
        <taxon>Dikarya</taxon>
        <taxon>Ascomycota</taxon>
        <taxon>Pezizomycotina</taxon>
        <taxon>Sordariomycetes</taxon>
        <taxon>Hypocreomycetidae</taxon>
        <taxon>Hypocreales</taxon>
        <taxon>Clavicipitaceae</taxon>
        <taxon>Clavicipitaceae incertae sedis</taxon>
        <taxon>'Torrubiella' clade</taxon>
    </lineage>
</organism>
<dbReference type="OrthoDB" id="27214at2759"/>
<dbReference type="SUPFAM" id="SSF52096">
    <property type="entry name" value="ClpP/crotonase"/>
    <property type="match status" value="1"/>
</dbReference>
<feature type="region of interest" description="Disordered" evidence="1">
    <location>
        <begin position="95"/>
        <end position="147"/>
    </location>
</feature>
<dbReference type="Gene3D" id="3.90.226.10">
    <property type="entry name" value="2-enoyl-CoA Hydratase, Chain A, domain 1"/>
    <property type="match status" value="1"/>
</dbReference>
<protein>
    <recommendedName>
        <fullName evidence="3">CPAF-like PDZ domain-containing protein</fullName>
    </recommendedName>
</protein>
<evidence type="ECO:0000256" key="1">
    <source>
        <dbReference type="SAM" id="MobiDB-lite"/>
    </source>
</evidence>
<feature type="region of interest" description="Disordered" evidence="1">
    <location>
        <begin position="781"/>
        <end position="814"/>
    </location>
</feature>
<dbReference type="EMBL" id="CDHN01000007">
    <property type="protein sequence ID" value="CEJ94726.1"/>
    <property type="molecule type" value="Genomic_DNA"/>
</dbReference>
<dbReference type="InterPro" id="IPR056186">
    <property type="entry name" value="PDZ_CPAF-rel"/>
</dbReference>
<evidence type="ECO:0000259" key="3">
    <source>
        <dbReference type="Pfam" id="PF23658"/>
    </source>
</evidence>
<name>A0A0A1TCH8_9HYPO</name>
<feature type="compositionally biased region" description="Low complexity" evidence="1">
    <location>
        <begin position="95"/>
        <end position="116"/>
    </location>
</feature>
<dbReference type="AlphaFoldDB" id="A0A0A1TCH8"/>
<feature type="compositionally biased region" description="Basic and acidic residues" evidence="1">
    <location>
        <begin position="804"/>
        <end position="814"/>
    </location>
</feature>
<proteinExistence type="predicted"/>
<dbReference type="Pfam" id="PF23658">
    <property type="entry name" value="PDZ_CPAF_rel"/>
    <property type="match status" value="1"/>
</dbReference>
<evidence type="ECO:0000256" key="2">
    <source>
        <dbReference type="SAM" id="SignalP"/>
    </source>
</evidence>
<dbReference type="InterPro" id="IPR052766">
    <property type="entry name" value="S41A_metabolite_peptidase"/>
</dbReference>
<dbReference type="Proteomes" id="UP000039046">
    <property type="component" value="Unassembled WGS sequence"/>
</dbReference>
<keyword evidence="2" id="KW-0732">Signal</keyword>
<sequence length="827" mass="88315">MRSDFSLFATALLAVGAAQAAATPKCNADNCLRALSATQIPGRIESAKAFCASYTAPGAASVTIPAYAADGCKNGDTKARISSACACVAPVTASASSEPTATPTPTSSSVGSDSGGNPTAKDSSSSSSTPAPSSTVHPCAEIRSSSSKQVSANPTAIPVVAASLAKRCLDTVPVNKTQALGLLDDLVPYLEWQSDTAYLKNPPSNYYSAGYDFMANLQSVRDRVNSGDITGQYEFEKTLQESVFFPARDGHFWFMSDFTDAFFFTYPRGVVSYSVDGTSVPSLKLYEDVMSSPDTASTLTTINGVDAAQFVTSLADKNCYDHDVDTGFNTMAFTPTNPRRKGDFGSGGRYSVFYQGANTTYAFANGTVATYQNTARIYGNLTGVVDGKSFRKAFCEPASASAGVPVSPVDKADTFDVSALPPPVIGTTDGIVGGYYPPGADVADVAILAVRSFHPDVSTAQFQAAITDFINRAKSDGKTKMVIDLQGNGGGLILLGYELFHQFFPHLQEDGFSRWKAGNAFQEIATVYSDYAADVNPATSSSVAKVRAYQSFLNWRFDLNMTHQSFPSYNEKFLPHVYKDTPYTNLMAWNISDPILTKNSSFGMGIDITGYNSRKDFVQPFAAENIVLLYDGDCSSTCTITSEMFRLQAGVKSVVLGGRPQEGPMQGIGGIKGSQVLGTNNILTYARRAASYTTDTGVKASLARYADLTGKYRVSASVNTRDQILRDNINDGTPAQYVTENADCRLYWTLPMIKDVREAWAATARSAFGGQKCNWGGIEAPSGDAALGLTPRPGPPPPPTLDTVEAKPDPVTRDPEWLAEYNVKARS</sequence>